<name>A0A8S3ZQV2_9EUPU</name>
<proteinExistence type="predicted"/>
<reference evidence="2" key="1">
    <citation type="submission" date="2021-04" db="EMBL/GenBank/DDBJ databases">
        <authorList>
            <consortium name="Molecular Ecology Group"/>
        </authorList>
    </citation>
    <scope>NUCLEOTIDE SEQUENCE</scope>
</reference>
<feature type="region of interest" description="Disordered" evidence="1">
    <location>
        <begin position="1"/>
        <end position="23"/>
    </location>
</feature>
<dbReference type="EMBL" id="CAJHNH020003946">
    <property type="protein sequence ID" value="CAG5130288.1"/>
    <property type="molecule type" value="Genomic_DNA"/>
</dbReference>
<organism evidence="2 3">
    <name type="scientific">Candidula unifasciata</name>
    <dbReference type="NCBI Taxonomy" id="100452"/>
    <lineage>
        <taxon>Eukaryota</taxon>
        <taxon>Metazoa</taxon>
        <taxon>Spiralia</taxon>
        <taxon>Lophotrochozoa</taxon>
        <taxon>Mollusca</taxon>
        <taxon>Gastropoda</taxon>
        <taxon>Heterobranchia</taxon>
        <taxon>Euthyneura</taxon>
        <taxon>Panpulmonata</taxon>
        <taxon>Eupulmonata</taxon>
        <taxon>Stylommatophora</taxon>
        <taxon>Helicina</taxon>
        <taxon>Helicoidea</taxon>
        <taxon>Geomitridae</taxon>
        <taxon>Candidula</taxon>
    </lineage>
</organism>
<dbReference type="OrthoDB" id="10255000at2759"/>
<accession>A0A8S3ZQV2</accession>
<dbReference type="Proteomes" id="UP000678393">
    <property type="component" value="Unassembled WGS sequence"/>
</dbReference>
<evidence type="ECO:0000313" key="3">
    <source>
        <dbReference type="Proteomes" id="UP000678393"/>
    </source>
</evidence>
<comment type="caution">
    <text evidence="2">The sequence shown here is derived from an EMBL/GenBank/DDBJ whole genome shotgun (WGS) entry which is preliminary data.</text>
</comment>
<dbReference type="AlphaFoldDB" id="A0A8S3ZQV2"/>
<evidence type="ECO:0000256" key="1">
    <source>
        <dbReference type="SAM" id="MobiDB-lite"/>
    </source>
</evidence>
<feature type="compositionally biased region" description="Polar residues" evidence="1">
    <location>
        <begin position="1"/>
        <end position="10"/>
    </location>
</feature>
<gene>
    <name evidence="2" type="ORF">CUNI_LOCUS15846</name>
</gene>
<sequence>MDLTADTSTLPVDFEGSLDPSRLPEITLGNHSLMATSEQMTPCKLSSKTCGDRLSPVRGRTMKEYDQ</sequence>
<evidence type="ECO:0000313" key="2">
    <source>
        <dbReference type="EMBL" id="CAG5130288.1"/>
    </source>
</evidence>
<feature type="region of interest" description="Disordered" evidence="1">
    <location>
        <begin position="44"/>
        <end position="67"/>
    </location>
</feature>
<feature type="non-terminal residue" evidence="2">
    <location>
        <position position="1"/>
    </location>
</feature>
<keyword evidence="3" id="KW-1185">Reference proteome</keyword>
<protein>
    <submittedName>
        <fullName evidence="2">Uncharacterized protein</fullName>
    </submittedName>
</protein>